<comment type="caution">
    <text evidence="1">The sequence shown here is derived from an EMBL/GenBank/DDBJ whole genome shotgun (WGS) entry which is preliminary data.</text>
</comment>
<dbReference type="OrthoDB" id="10321031at2759"/>
<name>A0A2G9H6L4_9LAMI</name>
<dbReference type="EMBL" id="NKXS01002531">
    <property type="protein sequence ID" value="PIN13162.1"/>
    <property type="molecule type" value="Genomic_DNA"/>
</dbReference>
<reference evidence="2" key="1">
    <citation type="journal article" date="2018" name="Gigascience">
        <title>Genome assembly of the Pink Ipe (Handroanthus impetiginosus, Bignoniaceae), a highly valued, ecologically keystone Neotropical timber forest tree.</title>
        <authorList>
            <person name="Silva-Junior O.B."/>
            <person name="Grattapaglia D."/>
            <person name="Novaes E."/>
            <person name="Collevatti R.G."/>
        </authorList>
    </citation>
    <scope>NUCLEOTIDE SEQUENCE [LARGE SCALE GENOMIC DNA]</scope>
    <source>
        <strain evidence="2">cv. UFG-1</strain>
    </source>
</reference>
<dbReference type="AlphaFoldDB" id="A0A2G9H6L4"/>
<evidence type="ECO:0000313" key="1">
    <source>
        <dbReference type="EMBL" id="PIN13162.1"/>
    </source>
</evidence>
<accession>A0A2G9H6L4</accession>
<dbReference type="Proteomes" id="UP000231279">
    <property type="component" value="Unassembled WGS sequence"/>
</dbReference>
<evidence type="ECO:0000313" key="2">
    <source>
        <dbReference type="Proteomes" id="UP000231279"/>
    </source>
</evidence>
<proteinExistence type="predicted"/>
<sequence>MKSRKDGRIEITTRNKEMAEQKFYGFTKTRWIETKKRYRRTYHESTDFCRFRYCCWIGRRACFYWTWSWSRNCCGSSRRGYRETARGRGTTR</sequence>
<protein>
    <submittedName>
        <fullName evidence="1">Uncharacterized protein</fullName>
    </submittedName>
</protein>
<keyword evidence="2" id="KW-1185">Reference proteome</keyword>
<gene>
    <name evidence="1" type="ORF">CDL12_14218</name>
</gene>
<organism evidence="1 2">
    <name type="scientific">Handroanthus impetiginosus</name>
    <dbReference type="NCBI Taxonomy" id="429701"/>
    <lineage>
        <taxon>Eukaryota</taxon>
        <taxon>Viridiplantae</taxon>
        <taxon>Streptophyta</taxon>
        <taxon>Embryophyta</taxon>
        <taxon>Tracheophyta</taxon>
        <taxon>Spermatophyta</taxon>
        <taxon>Magnoliopsida</taxon>
        <taxon>eudicotyledons</taxon>
        <taxon>Gunneridae</taxon>
        <taxon>Pentapetalae</taxon>
        <taxon>asterids</taxon>
        <taxon>lamiids</taxon>
        <taxon>Lamiales</taxon>
        <taxon>Bignoniaceae</taxon>
        <taxon>Crescentiina</taxon>
        <taxon>Tabebuia alliance</taxon>
        <taxon>Handroanthus</taxon>
    </lineage>
</organism>